<keyword evidence="5 6" id="KW-0665">Pyrimidine biosynthesis</keyword>
<comment type="caution">
    <text evidence="6">Lacks conserved residue(s) required for the propagation of feature annotation.</text>
</comment>
<comment type="catalytic activity">
    <reaction evidence="6">
        <text>orotidine 5'-phosphate + diphosphate = orotate + 5-phospho-alpha-D-ribose 1-diphosphate</text>
        <dbReference type="Rhea" id="RHEA:10380"/>
        <dbReference type="ChEBI" id="CHEBI:30839"/>
        <dbReference type="ChEBI" id="CHEBI:33019"/>
        <dbReference type="ChEBI" id="CHEBI:57538"/>
        <dbReference type="ChEBI" id="CHEBI:58017"/>
        <dbReference type="EC" id="2.4.2.10"/>
    </reaction>
</comment>
<protein>
    <recommendedName>
        <fullName evidence="2 6">Orotate phosphoribosyltransferase</fullName>
        <shortName evidence="6">OPRT</shortName>
        <shortName evidence="6">OPRTase</shortName>
        <ecNumber evidence="2 6">2.4.2.10</ecNumber>
    </recommendedName>
</protein>
<dbReference type="InterPro" id="IPR023031">
    <property type="entry name" value="OPRT"/>
</dbReference>
<dbReference type="EC" id="2.4.2.10" evidence="2 6"/>
<dbReference type="Pfam" id="PF00156">
    <property type="entry name" value="Pribosyltran"/>
    <property type="match status" value="1"/>
</dbReference>
<dbReference type="GO" id="GO:0019856">
    <property type="term" value="P:pyrimidine nucleobase biosynthetic process"/>
    <property type="evidence" value="ECO:0007669"/>
    <property type="project" value="TreeGrafter"/>
</dbReference>
<sequence length="208" mass="23133">MGQSTLIRDLLQIGAVKIETDNYFTWTSGLKSPIYCDNRLTMSYPEVRRSIAQAFVKKIEALGPIDVIAGCATAGIPHAAWVADLLNLPMVYVRSSAKKHGKGNQIEGHIEKGQKAIVIEDLISTGKSSIEAAEALENEGIEVVEVLSIFTYNLQAAQDAFTGKSYSYQSLASYEELLQQLLTENQINKEQEKLLMKWRQDPYVFTNS</sequence>
<comment type="similarity">
    <text evidence="6">Belongs to the purine/pyrimidine phosphoribosyltransferase family. PyrE subfamily.</text>
</comment>
<keyword evidence="3 6" id="KW-0328">Glycosyltransferase</keyword>
<evidence type="ECO:0000256" key="2">
    <source>
        <dbReference type="ARBA" id="ARBA00011971"/>
    </source>
</evidence>
<keyword evidence="6" id="KW-0460">Magnesium</keyword>
<evidence type="ECO:0000259" key="7">
    <source>
        <dbReference type="Pfam" id="PF00156"/>
    </source>
</evidence>
<dbReference type="AlphaFoldDB" id="A0A1H0USE4"/>
<feature type="domain" description="Phosphoribosyltransferase" evidence="7">
    <location>
        <begin position="50"/>
        <end position="150"/>
    </location>
</feature>
<feature type="binding site" evidence="6">
    <location>
        <position position="98"/>
    </location>
    <ligand>
        <name>5-phospho-alpha-D-ribose 1-diphosphate</name>
        <dbReference type="ChEBI" id="CHEBI:58017"/>
        <note>ligand shared between dimeric partners</note>
    </ligand>
</feature>
<evidence type="ECO:0000256" key="3">
    <source>
        <dbReference type="ARBA" id="ARBA00022676"/>
    </source>
</evidence>
<proteinExistence type="inferred from homology"/>
<dbReference type="GO" id="GO:0044205">
    <property type="term" value="P:'de novo' UMP biosynthetic process"/>
    <property type="evidence" value="ECO:0007669"/>
    <property type="project" value="UniProtKB-UniRule"/>
</dbReference>
<organism evidence="8 9">
    <name type="scientific">Halobacillus aidingensis</name>
    <dbReference type="NCBI Taxonomy" id="240303"/>
    <lineage>
        <taxon>Bacteria</taxon>
        <taxon>Bacillati</taxon>
        <taxon>Bacillota</taxon>
        <taxon>Bacilli</taxon>
        <taxon>Bacillales</taxon>
        <taxon>Bacillaceae</taxon>
        <taxon>Halobacillus</taxon>
    </lineage>
</organism>
<evidence type="ECO:0000313" key="9">
    <source>
        <dbReference type="Proteomes" id="UP000198860"/>
    </source>
</evidence>
<dbReference type="Gene3D" id="3.40.50.2020">
    <property type="match status" value="1"/>
</dbReference>
<dbReference type="PANTHER" id="PTHR19278">
    <property type="entry name" value="OROTATE PHOSPHORIBOSYLTRANSFERASE"/>
    <property type="match status" value="1"/>
</dbReference>
<feature type="binding site" evidence="6">
    <location>
        <position position="100"/>
    </location>
    <ligand>
        <name>5-phospho-alpha-D-ribose 1-diphosphate</name>
        <dbReference type="ChEBI" id="CHEBI:58017"/>
        <note>ligand shared between dimeric partners</note>
    </ligand>
</feature>
<dbReference type="OrthoDB" id="9802134at2"/>
<dbReference type="InterPro" id="IPR004467">
    <property type="entry name" value="Or_phspho_trans_dom"/>
</dbReference>
<gene>
    <name evidence="6" type="primary">pyrE</name>
    <name evidence="8" type="ORF">SAMN05421677_12814</name>
</gene>
<dbReference type="Proteomes" id="UP000198860">
    <property type="component" value="Unassembled WGS sequence"/>
</dbReference>
<comment type="cofactor">
    <cofactor evidence="6">
        <name>Mg(2+)</name>
        <dbReference type="ChEBI" id="CHEBI:18420"/>
    </cofactor>
</comment>
<dbReference type="NCBIfam" id="TIGR00336">
    <property type="entry name" value="pyrE"/>
    <property type="match status" value="1"/>
</dbReference>
<feature type="binding site" evidence="6">
    <location>
        <position position="124"/>
    </location>
    <ligand>
        <name>orotate</name>
        <dbReference type="ChEBI" id="CHEBI:30839"/>
    </ligand>
</feature>
<dbReference type="SUPFAM" id="SSF53271">
    <property type="entry name" value="PRTase-like"/>
    <property type="match status" value="1"/>
</dbReference>
<evidence type="ECO:0000313" key="8">
    <source>
        <dbReference type="EMBL" id="SDP69104.1"/>
    </source>
</evidence>
<comment type="function">
    <text evidence="6">Catalyzes the transfer of a ribosyl phosphate group from 5-phosphoribose 1-diphosphate to orotate, leading to the formation of orotidine monophosphate (OMP).</text>
</comment>
<dbReference type="EMBL" id="FNIZ01000028">
    <property type="protein sequence ID" value="SDP69104.1"/>
    <property type="molecule type" value="Genomic_DNA"/>
</dbReference>
<comment type="pathway">
    <text evidence="1 6">Pyrimidine metabolism; UMP biosynthesis via de novo pathway; UMP from orotate: step 1/2.</text>
</comment>
<dbReference type="STRING" id="240303.SAMN05421677_12814"/>
<accession>A0A1H0USE4</accession>
<dbReference type="HAMAP" id="MF_01208">
    <property type="entry name" value="PyrE"/>
    <property type="match status" value="1"/>
</dbReference>
<name>A0A1H0USE4_HALAD</name>
<dbReference type="PANTHER" id="PTHR19278:SF9">
    <property type="entry name" value="URIDINE 5'-MONOPHOSPHATE SYNTHASE"/>
    <property type="match status" value="1"/>
</dbReference>
<feature type="binding site" description="in other chain" evidence="6">
    <location>
        <begin position="120"/>
        <end position="128"/>
    </location>
    <ligand>
        <name>5-phospho-alpha-D-ribose 1-diphosphate</name>
        <dbReference type="ChEBI" id="CHEBI:58017"/>
        <note>ligand shared between dimeric partners</note>
    </ligand>
</feature>
<keyword evidence="9" id="KW-1185">Reference proteome</keyword>
<evidence type="ECO:0000256" key="1">
    <source>
        <dbReference type="ARBA" id="ARBA00004889"/>
    </source>
</evidence>
<keyword evidence="4 6" id="KW-0808">Transferase</keyword>
<evidence type="ECO:0000256" key="6">
    <source>
        <dbReference type="HAMAP-Rule" id="MF_01208"/>
    </source>
</evidence>
<reference evidence="9" key="1">
    <citation type="submission" date="2016-10" db="EMBL/GenBank/DDBJ databases">
        <authorList>
            <person name="Varghese N."/>
            <person name="Submissions S."/>
        </authorList>
    </citation>
    <scope>NUCLEOTIDE SEQUENCE [LARGE SCALE GENOMIC DNA]</scope>
    <source>
        <strain evidence="9">CGMCC 1.3703</strain>
    </source>
</reference>
<dbReference type="CDD" id="cd06223">
    <property type="entry name" value="PRTases_typeI"/>
    <property type="match status" value="1"/>
</dbReference>
<dbReference type="GO" id="GO:0004588">
    <property type="term" value="F:orotate phosphoribosyltransferase activity"/>
    <property type="evidence" value="ECO:0007669"/>
    <property type="project" value="UniProtKB-UniRule"/>
</dbReference>
<dbReference type="InterPro" id="IPR029057">
    <property type="entry name" value="PRTase-like"/>
</dbReference>
<evidence type="ECO:0000256" key="5">
    <source>
        <dbReference type="ARBA" id="ARBA00022975"/>
    </source>
</evidence>
<dbReference type="InterPro" id="IPR000836">
    <property type="entry name" value="PRTase_dom"/>
</dbReference>
<feature type="binding site" evidence="6">
    <location>
        <position position="94"/>
    </location>
    <ligand>
        <name>5-phospho-alpha-D-ribose 1-diphosphate</name>
        <dbReference type="ChEBI" id="CHEBI:58017"/>
        <note>ligand shared between dimeric partners</note>
    </ligand>
</feature>
<evidence type="ECO:0000256" key="4">
    <source>
        <dbReference type="ARBA" id="ARBA00022679"/>
    </source>
</evidence>
<comment type="subunit">
    <text evidence="6">Homodimer.</text>
</comment>
<dbReference type="RefSeq" id="WP_089654632.1">
    <property type="nucleotide sequence ID" value="NZ_FNIZ01000028.1"/>
</dbReference>
<dbReference type="UniPathway" id="UPA00070">
    <property type="reaction ID" value="UER00119"/>
</dbReference>
<dbReference type="GO" id="GO:0000287">
    <property type="term" value="F:magnesium ion binding"/>
    <property type="evidence" value="ECO:0007669"/>
    <property type="project" value="UniProtKB-UniRule"/>
</dbReference>